<dbReference type="EMBL" id="CARXXK010000003">
    <property type="protein sequence ID" value="CAI6364156.1"/>
    <property type="molecule type" value="Genomic_DNA"/>
</dbReference>
<proteinExistence type="predicted"/>
<sequence>MSNIKIMTWNCNGIRKKTQELTAFVKLHNIHVILLSETRLHPKTQLKIPNFHIYRSDRKPLPRHPPNGGTAVLIRRGIMHNHVNVLTELDSTSAQIKIENEITQVTAVYKSPSATLKSSDLDALTKHHGPLIIGGDLNAKHTDWHSLRSNKSGKTLAQHAESSNRYSIVASDSPTYFSYVPTHRPDVLDIFLLDTPNWNYFITNLCDFLLTIAPRL</sequence>
<dbReference type="PANTHER" id="PTHR33273:SF4">
    <property type="entry name" value="ENDONUCLEASE_EXONUCLEASE_PHOSPHATASE DOMAIN-CONTAINING PROTEIN"/>
    <property type="match status" value="1"/>
</dbReference>
<dbReference type="SUPFAM" id="SSF56219">
    <property type="entry name" value="DNase I-like"/>
    <property type="match status" value="1"/>
</dbReference>
<dbReference type="GO" id="GO:0003824">
    <property type="term" value="F:catalytic activity"/>
    <property type="evidence" value="ECO:0007669"/>
    <property type="project" value="InterPro"/>
</dbReference>
<evidence type="ECO:0000259" key="1">
    <source>
        <dbReference type="Pfam" id="PF03372"/>
    </source>
</evidence>
<name>A0AAV0X7U5_9HEMI</name>
<evidence type="ECO:0000313" key="2">
    <source>
        <dbReference type="EMBL" id="CAI6364156.1"/>
    </source>
</evidence>
<evidence type="ECO:0000313" key="3">
    <source>
        <dbReference type="Proteomes" id="UP001160148"/>
    </source>
</evidence>
<organism evidence="2 3">
    <name type="scientific">Macrosiphum euphorbiae</name>
    <name type="common">potato aphid</name>
    <dbReference type="NCBI Taxonomy" id="13131"/>
    <lineage>
        <taxon>Eukaryota</taxon>
        <taxon>Metazoa</taxon>
        <taxon>Ecdysozoa</taxon>
        <taxon>Arthropoda</taxon>
        <taxon>Hexapoda</taxon>
        <taxon>Insecta</taxon>
        <taxon>Pterygota</taxon>
        <taxon>Neoptera</taxon>
        <taxon>Paraneoptera</taxon>
        <taxon>Hemiptera</taxon>
        <taxon>Sternorrhyncha</taxon>
        <taxon>Aphidomorpha</taxon>
        <taxon>Aphidoidea</taxon>
        <taxon>Aphididae</taxon>
        <taxon>Macrosiphini</taxon>
        <taxon>Macrosiphum</taxon>
    </lineage>
</organism>
<dbReference type="Pfam" id="PF03372">
    <property type="entry name" value="Exo_endo_phos"/>
    <property type="match status" value="1"/>
</dbReference>
<reference evidence="2 3" key="1">
    <citation type="submission" date="2023-01" db="EMBL/GenBank/DDBJ databases">
        <authorList>
            <person name="Whitehead M."/>
        </authorList>
    </citation>
    <scope>NUCLEOTIDE SEQUENCE [LARGE SCALE GENOMIC DNA]</scope>
</reference>
<comment type="caution">
    <text evidence="2">The sequence shown here is derived from an EMBL/GenBank/DDBJ whole genome shotgun (WGS) entry which is preliminary data.</text>
</comment>
<dbReference type="Gene3D" id="3.60.10.10">
    <property type="entry name" value="Endonuclease/exonuclease/phosphatase"/>
    <property type="match status" value="1"/>
</dbReference>
<keyword evidence="3" id="KW-1185">Reference proteome</keyword>
<dbReference type="PANTHER" id="PTHR33273">
    <property type="entry name" value="DOMAIN-CONTAINING PROTEIN, PUTATIVE-RELATED"/>
    <property type="match status" value="1"/>
</dbReference>
<dbReference type="AlphaFoldDB" id="A0AAV0X7U5"/>
<dbReference type="InterPro" id="IPR005135">
    <property type="entry name" value="Endo/exonuclease/phosphatase"/>
</dbReference>
<gene>
    <name evidence="2" type="ORF">MEUPH1_LOCUS19020</name>
</gene>
<feature type="domain" description="Endonuclease/exonuclease/phosphatase" evidence="1">
    <location>
        <begin position="7"/>
        <end position="195"/>
    </location>
</feature>
<dbReference type="Proteomes" id="UP001160148">
    <property type="component" value="Unassembled WGS sequence"/>
</dbReference>
<protein>
    <recommendedName>
        <fullName evidence="1">Endonuclease/exonuclease/phosphatase domain-containing protein</fullName>
    </recommendedName>
</protein>
<dbReference type="InterPro" id="IPR036691">
    <property type="entry name" value="Endo/exonu/phosph_ase_sf"/>
</dbReference>
<accession>A0AAV0X7U5</accession>